<proteinExistence type="inferred from homology"/>
<organism evidence="5 6">
    <name type="scientific">Asticcacaulis aquaticus</name>
    <dbReference type="NCBI Taxonomy" id="2984212"/>
    <lineage>
        <taxon>Bacteria</taxon>
        <taxon>Pseudomonadati</taxon>
        <taxon>Pseudomonadota</taxon>
        <taxon>Alphaproteobacteria</taxon>
        <taxon>Caulobacterales</taxon>
        <taxon>Caulobacteraceae</taxon>
        <taxon>Asticcacaulis</taxon>
    </lineage>
</organism>
<dbReference type="InterPro" id="IPR058625">
    <property type="entry name" value="MdtA-like_BSH"/>
</dbReference>
<dbReference type="Gene3D" id="2.40.50.100">
    <property type="match status" value="1"/>
</dbReference>
<feature type="domain" description="CusB-like beta-barrel" evidence="3">
    <location>
        <begin position="226"/>
        <end position="293"/>
    </location>
</feature>
<feature type="domain" description="YknX-like C-terminal permuted SH3-like" evidence="4">
    <location>
        <begin position="302"/>
        <end position="370"/>
    </location>
</feature>
<dbReference type="InterPro" id="IPR058637">
    <property type="entry name" value="YknX-like_C"/>
</dbReference>
<dbReference type="Pfam" id="PF25989">
    <property type="entry name" value="YknX_C"/>
    <property type="match status" value="1"/>
</dbReference>
<dbReference type="Pfam" id="PF25917">
    <property type="entry name" value="BSH_RND"/>
    <property type="match status" value="1"/>
</dbReference>
<name>A0ABT5HUY6_9CAUL</name>
<evidence type="ECO:0000259" key="3">
    <source>
        <dbReference type="Pfam" id="PF25954"/>
    </source>
</evidence>
<dbReference type="PANTHER" id="PTHR30469">
    <property type="entry name" value="MULTIDRUG RESISTANCE PROTEIN MDTA"/>
    <property type="match status" value="1"/>
</dbReference>
<gene>
    <name evidence="5" type="ORF">PQU92_11440</name>
</gene>
<dbReference type="Gene3D" id="2.40.30.170">
    <property type="match status" value="1"/>
</dbReference>
<keyword evidence="6" id="KW-1185">Reference proteome</keyword>
<dbReference type="Pfam" id="PF25954">
    <property type="entry name" value="Beta-barrel_RND_2"/>
    <property type="match status" value="1"/>
</dbReference>
<evidence type="ECO:0000256" key="1">
    <source>
        <dbReference type="ARBA" id="ARBA00009477"/>
    </source>
</evidence>
<evidence type="ECO:0000313" key="6">
    <source>
        <dbReference type="Proteomes" id="UP001214854"/>
    </source>
</evidence>
<dbReference type="Proteomes" id="UP001214854">
    <property type="component" value="Unassembled WGS sequence"/>
</dbReference>
<evidence type="ECO:0000313" key="5">
    <source>
        <dbReference type="EMBL" id="MDC7683892.1"/>
    </source>
</evidence>
<comment type="caution">
    <text evidence="5">The sequence shown here is derived from an EMBL/GenBank/DDBJ whole genome shotgun (WGS) entry which is preliminary data.</text>
</comment>
<dbReference type="RefSeq" id="WP_272748349.1">
    <property type="nucleotide sequence ID" value="NZ_JAQQKX010000008.1"/>
</dbReference>
<dbReference type="PROSITE" id="PS51257">
    <property type="entry name" value="PROKAR_LIPOPROTEIN"/>
    <property type="match status" value="1"/>
</dbReference>
<dbReference type="EMBL" id="JAQQKX010000008">
    <property type="protein sequence ID" value="MDC7683892.1"/>
    <property type="molecule type" value="Genomic_DNA"/>
</dbReference>
<dbReference type="Gene3D" id="2.40.420.20">
    <property type="match status" value="1"/>
</dbReference>
<dbReference type="NCBIfam" id="TIGR01730">
    <property type="entry name" value="RND_mfp"/>
    <property type="match status" value="1"/>
</dbReference>
<comment type="similarity">
    <text evidence="1">Belongs to the membrane fusion protein (MFP) (TC 8.A.1) family.</text>
</comment>
<dbReference type="InterPro" id="IPR058792">
    <property type="entry name" value="Beta-barrel_RND_2"/>
</dbReference>
<reference evidence="5 6" key="1">
    <citation type="submission" date="2023-01" db="EMBL/GenBank/DDBJ databases">
        <title>Novel species of the genus Asticcacaulis isolated from rivers.</title>
        <authorList>
            <person name="Lu H."/>
        </authorList>
    </citation>
    <scope>NUCLEOTIDE SEQUENCE [LARGE SCALE GENOMIC DNA]</scope>
    <source>
        <strain evidence="5 6">BYS171W</strain>
    </source>
</reference>
<dbReference type="PANTHER" id="PTHR30469:SF15">
    <property type="entry name" value="HLYD FAMILY OF SECRETION PROTEINS"/>
    <property type="match status" value="1"/>
</dbReference>
<dbReference type="InterPro" id="IPR006143">
    <property type="entry name" value="RND_pump_MFP"/>
</dbReference>
<dbReference type="Gene3D" id="1.10.287.470">
    <property type="entry name" value="Helix hairpin bin"/>
    <property type="match status" value="1"/>
</dbReference>
<accession>A0ABT5HUY6</accession>
<evidence type="ECO:0000259" key="2">
    <source>
        <dbReference type="Pfam" id="PF25917"/>
    </source>
</evidence>
<protein>
    <submittedName>
        <fullName evidence="5">Efflux RND transporter periplasmic adaptor subunit</fullName>
    </submittedName>
</protein>
<sequence length="384" mass="39941">MRAAFPATTNLISYRTVLRISAIATFALLAACSGGKKEKKDADKGAAHHSALVEVAVAGEIRAPGLITGSGSIGAWQEAPIGAEVGGLTATAVLVDEGQYVKQGQPLLKMNDAGLRAQYSQAEAGVSSAKAQAVEAQRAYQRYKELFDKGYASQAALDQKEAAHKTALAQVATAEASRTEVGTRLNQTVVRAPVSGLITSRTAVAGQIVSPGVELFRIVRDNRIELNMEVVETELNLIKPGMSATVTNDMGDTVSGTVRVVTPAINAETRLGYARIAIPATAGFKPGQFGRGSINVGDRNVVSIPQKAVVYKDNRSGVFVIDTKNKAVFRAVTLGPVTGDTVVLRDGVTPGEKVVTTGAGFLNDGDTVTVGKAPAVKPAGSEAK</sequence>
<feature type="domain" description="Multidrug resistance protein MdtA-like barrel-sandwich hybrid" evidence="2">
    <location>
        <begin position="79"/>
        <end position="219"/>
    </location>
</feature>
<evidence type="ECO:0000259" key="4">
    <source>
        <dbReference type="Pfam" id="PF25989"/>
    </source>
</evidence>
<dbReference type="SUPFAM" id="SSF111369">
    <property type="entry name" value="HlyD-like secretion proteins"/>
    <property type="match status" value="1"/>
</dbReference>